<evidence type="ECO:0000313" key="2">
    <source>
        <dbReference type="EMBL" id="MFC5713243.1"/>
    </source>
</evidence>
<comment type="caution">
    <text evidence="2">The sequence shown here is derived from an EMBL/GenBank/DDBJ whole genome shotgun (WGS) entry which is preliminary data.</text>
</comment>
<keyword evidence="3" id="KW-1185">Reference proteome</keyword>
<feature type="transmembrane region" description="Helical" evidence="1">
    <location>
        <begin position="339"/>
        <end position="359"/>
    </location>
</feature>
<feature type="transmembrane region" description="Helical" evidence="1">
    <location>
        <begin position="82"/>
        <end position="101"/>
    </location>
</feature>
<feature type="transmembrane region" description="Helical" evidence="1">
    <location>
        <begin position="260"/>
        <end position="279"/>
    </location>
</feature>
<dbReference type="RefSeq" id="WP_385940842.1">
    <property type="nucleotide sequence ID" value="NZ_JBHSOZ010000004.1"/>
</dbReference>
<evidence type="ECO:0000256" key="1">
    <source>
        <dbReference type="SAM" id="Phobius"/>
    </source>
</evidence>
<reference evidence="3" key="1">
    <citation type="journal article" date="2019" name="Int. J. Syst. Evol. Microbiol.">
        <title>The Global Catalogue of Microorganisms (GCM) 10K type strain sequencing project: providing services to taxonomists for standard genome sequencing and annotation.</title>
        <authorList>
            <consortium name="The Broad Institute Genomics Platform"/>
            <consortium name="The Broad Institute Genome Sequencing Center for Infectious Disease"/>
            <person name="Wu L."/>
            <person name="Ma J."/>
        </authorList>
    </citation>
    <scope>NUCLEOTIDE SEQUENCE [LARGE SCALE GENOMIC DNA]</scope>
    <source>
        <strain evidence="3">CECT 7184</strain>
    </source>
</reference>
<dbReference type="PANTHER" id="PTHR30282:SF0">
    <property type="entry name" value="P-AMINOBENZOYL-GLUTAMATE TRANSPORT PROTEIN"/>
    <property type="match status" value="1"/>
</dbReference>
<dbReference type="Proteomes" id="UP001596142">
    <property type="component" value="Unassembled WGS sequence"/>
</dbReference>
<proteinExistence type="predicted"/>
<dbReference type="InterPro" id="IPR004697">
    <property type="entry name" value="AbgT"/>
</dbReference>
<keyword evidence="1" id="KW-0472">Membrane</keyword>
<feature type="transmembrane region" description="Helical" evidence="1">
    <location>
        <begin position="211"/>
        <end position="230"/>
    </location>
</feature>
<accession>A0ABW0YQ31</accession>
<feature type="transmembrane region" description="Helical" evidence="1">
    <location>
        <begin position="438"/>
        <end position="457"/>
    </location>
</feature>
<sequence length="510" mass="54568">MAKNRKFTQAALDRVEVVGNKLPHPITLFAILAVVVIFVSAILSAVGITVDDPAEPGETVEVTNLLSADGIEYLFTSMVDNFIGFAPLGVVLATMIGIGVAERSGLISAALRGFVLSVPKSLITFGLVFAGIMSSVASDAGYVVLPPLGAVIFAALGRHPLAGLAAAFAGVSAGFSANLFLSATDPMLGELTIQAAATIDPAYAETMNIAMNYYFIFASVFVLSIVGSIVTEKVVEPRLGEYKGEYRESLNGLEASEKKGLLWAVISFVITSILMALLIVPEWGPMRGEDPQPIIQSPFMQSLVPVILILFLVPGLVYGMVTRTIKNDKDVANQMSDTMAAMGMFIVLAFTAGQFVAYFNETNMGLVLGVYGAEFLQSVNFTGIPLVIAFIIVAGFINLFIGSASAKWAIMAPVFVPIMMQLGYSPELTQMAYRIADSTTNIITPLMTYFAIIIAFAQKYDKKMGIGTLVSVMLPYSIIFTIVWTIMLIVWMLFGIDLGPGSPIEYAPAD</sequence>
<feature type="transmembrane region" description="Helical" evidence="1">
    <location>
        <begin position="140"/>
        <end position="157"/>
    </location>
</feature>
<keyword evidence="1" id="KW-1133">Transmembrane helix</keyword>
<feature type="transmembrane region" description="Helical" evidence="1">
    <location>
        <begin position="28"/>
        <end position="50"/>
    </location>
</feature>
<feature type="transmembrane region" description="Helical" evidence="1">
    <location>
        <begin position="469"/>
        <end position="494"/>
    </location>
</feature>
<dbReference type="PANTHER" id="PTHR30282">
    <property type="entry name" value="P-AMINOBENZOYL GLUTAMATE TRANSPORTER"/>
    <property type="match status" value="1"/>
</dbReference>
<gene>
    <name evidence="2" type="ORF">ACFPU1_10635</name>
</gene>
<evidence type="ECO:0000313" key="3">
    <source>
        <dbReference type="Proteomes" id="UP001596142"/>
    </source>
</evidence>
<dbReference type="EMBL" id="JBHSOZ010000004">
    <property type="protein sequence ID" value="MFC5713243.1"/>
    <property type="molecule type" value="Genomic_DNA"/>
</dbReference>
<dbReference type="Pfam" id="PF03806">
    <property type="entry name" value="ABG_transport"/>
    <property type="match status" value="1"/>
</dbReference>
<feature type="transmembrane region" description="Helical" evidence="1">
    <location>
        <begin position="299"/>
        <end position="318"/>
    </location>
</feature>
<organism evidence="2 3">
    <name type="scientific">Thalassorhabdus alkalitolerans</name>
    <dbReference type="NCBI Taxonomy" id="2282697"/>
    <lineage>
        <taxon>Bacteria</taxon>
        <taxon>Bacillati</taxon>
        <taxon>Bacillota</taxon>
        <taxon>Bacilli</taxon>
        <taxon>Bacillales</taxon>
        <taxon>Bacillaceae</taxon>
        <taxon>Thalassorhabdus</taxon>
    </lineage>
</organism>
<keyword evidence="1" id="KW-0812">Transmembrane</keyword>
<name>A0ABW0YQ31_9BACI</name>
<protein>
    <submittedName>
        <fullName evidence="2">AbgT family transporter</fullName>
    </submittedName>
</protein>
<feature type="transmembrane region" description="Helical" evidence="1">
    <location>
        <begin position="408"/>
        <end position="426"/>
    </location>
</feature>
<feature type="transmembrane region" description="Helical" evidence="1">
    <location>
        <begin position="379"/>
        <end position="401"/>
    </location>
</feature>
<feature type="transmembrane region" description="Helical" evidence="1">
    <location>
        <begin position="113"/>
        <end position="134"/>
    </location>
</feature>
<feature type="transmembrane region" description="Helical" evidence="1">
    <location>
        <begin position="164"/>
        <end position="181"/>
    </location>
</feature>